<dbReference type="AlphaFoldDB" id="A0A1Q9DN12"/>
<dbReference type="Proteomes" id="UP000186817">
    <property type="component" value="Unassembled WGS sequence"/>
</dbReference>
<sequence length="243" mass="27881">MFKFAVASWRDGSRHFPLIGRIVHSRRYSAQPRKAYDQLAMEDCYRQASEKITRYTAQVDADLEAQEPSWAGLRSAMEKAMQAEFPRQKGTRPHRATEIWDHRKALRNIPQVLLAFADLHPQLKQQIVWRTWAALARQSAEARTAKQRKFAQRQALIDEQLRQAEAKSATDGSHSLYKDIKTFKRGRPSERVQLRDEQGRFLTATEERKALEDYSCELFGKGEDFQLDGASGELGITSSEVVA</sequence>
<name>A0A1Q9DN12_SYMMI</name>
<reference evidence="1 2" key="1">
    <citation type="submission" date="2016-02" db="EMBL/GenBank/DDBJ databases">
        <title>Genome analysis of coral dinoflagellate symbionts highlights evolutionary adaptations to a symbiotic lifestyle.</title>
        <authorList>
            <person name="Aranda M."/>
            <person name="Li Y."/>
            <person name="Liew Y.J."/>
            <person name="Baumgarten S."/>
            <person name="Simakov O."/>
            <person name="Wilson M."/>
            <person name="Piel J."/>
            <person name="Ashoor H."/>
            <person name="Bougouffa S."/>
            <person name="Bajic V.B."/>
            <person name="Ryu T."/>
            <person name="Ravasi T."/>
            <person name="Bayer T."/>
            <person name="Micklem G."/>
            <person name="Kim H."/>
            <person name="Bhak J."/>
            <person name="Lajeunesse T.C."/>
            <person name="Voolstra C.R."/>
        </authorList>
    </citation>
    <scope>NUCLEOTIDE SEQUENCE [LARGE SCALE GENOMIC DNA]</scope>
    <source>
        <strain evidence="1 2">CCMP2467</strain>
    </source>
</reference>
<proteinExistence type="predicted"/>
<evidence type="ECO:0000313" key="2">
    <source>
        <dbReference type="Proteomes" id="UP000186817"/>
    </source>
</evidence>
<dbReference type="EMBL" id="LSRX01000464">
    <property type="protein sequence ID" value="OLP96539.1"/>
    <property type="molecule type" value="Genomic_DNA"/>
</dbReference>
<organism evidence="1 2">
    <name type="scientific">Symbiodinium microadriaticum</name>
    <name type="common">Dinoflagellate</name>
    <name type="synonym">Zooxanthella microadriatica</name>
    <dbReference type="NCBI Taxonomy" id="2951"/>
    <lineage>
        <taxon>Eukaryota</taxon>
        <taxon>Sar</taxon>
        <taxon>Alveolata</taxon>
        <taxon>Dinophyceae</taxon>
        <taxon>Suessiales</taxon>
        <taxon>Symbiodiniaceae</taxon>
        <taxon>Symbiodinium</taxon>
    </lineage>
</organism>
<comment type="caution">
    <text evidence="1">The sequence shown here is derived from an EMBL/GenBank/DDBJ whole genome shotgun (WGS) entry which is preliminary data.</text>
</comment>
<evidence type="ECO:0000313" key="1">
    <source>
        <dbReference type="EMBL" id="OLP96539.1"/>
    </source>
</evidence>
<protein>
    <submittedName>
        <fullName evidence="1">Uncharacterized protein</fullName>
    </submittedName>
</protein>
<accession>A0A1Q9DN12</accession>
<gene>
    <name evidence="1" type="ORF">AK812_SmicGene21220</name>
</gene>
<keyword evidence="2" id="KW-1185">Reference proteome</keyword>